<evidence type="ECO:0000313" key="1">
    <source>
        <dbReference type="EMBL" id="SER53567.1"/>
    </source>
</evidence>
<organism evidence="1 2">
    <name type="scientific">Pseudomonas lutea</name>
    <dbReference type="NCBI Taxonomy" id="243924"/>
    <lineage>
        <taxon>Bacteria</taxon>
        <taxon>Pseudomonadati</taxon>
        <taxon>Pseudomonadota</taxon>
        <taxon>Gammaproteobacteria</taxon>
        <taxon>Pseudomonadales</taxon>
        <taxon>Pseudomonadaceae</taxon>
        <taxon>Pseudomonas</taxon>
    </lineage>
</organism>
<sequence>MSKRSLIVKLKREAENVRFNNTVKEISDIMDELSAAATGGSARPAQTLEQLFDDSENITR</sequence>
<gene>
    <name evidence="1" type="ORF">SAMN05216409_1393</name>
</gene>
<dbReference type="AlphaFoldDB" id="A0A9X8MHZ2"/>
<evidence type="ECO:0000313" key="2">
    <source>
        <dbReference type="Proteomes" id="UP000183210"/>
    </source>
</evidence>
<reference evidence="1 2" key="1">
    <citation type="submission" date="2016-10" db="EMBL/GenBank/DDBJ databases">
        <authorList>
            <person name="Varghese N."/>
            <person name="Submissions S."/>
        </authorList>
    </citation>
    <scope>NUCLEOTIDE SEQUENCE [LARGE SCALE GENOMIC DNA]</scope>
    <source>
        <strain evidence="1 2">LMG 21974</strain>
    </source>
</reference>
<protein>
    <submittedName>
        <fullName evidence="1">Uncharacterized protein</fullName>
    </submittedName>
</protein>
<dbReference type="RefSeq" id="WP_074830725.1">
    <property type="nucleotide sequence ID" value="NZ_FOEV01000039.1"/>
</dbReference>
<dbReference type="Proteomes" id="UP000183210">
    <property type="component" value="Unassembled WGS sequence"/>
</dbReference>
<dbReference type="EMBL" id="FOEV01000039">
    <property type="protein sequence ID" value="SER53567.1"/>
    <property type="molecule type" value="Genomic_DNA"/>
</dbReference>
<comment type="caution">
    <text evidence="1">The sequence shown here is derived from an EMBL/GenBank/DDBJ whole genome shotgun (WGS) entry which is preliminary data.</text>
</comment>
<proteinExistence type="predicted"/>
<name>A0A9X8MHZ2_9PSED</name>
<dbReference type="GeneID" id="300269801"/>
<accession>A0A9X8MHZ2</accession>